<proteinExistence type="predicted"/>
<accession>A0A8H3Z1R9</accession>
<organism evidence="1 2">
    <name type="scientific">Venturia inaequalis</name>
    <name type="common">Apple scab fungus</name>
    <dbReference type="NCBI Taxonomy" id="5025"/>
    <lineage>
        <taxon>Eukaryota</taxon>
        <taxon>Fungi</taxon>
        <taxon>Dikarya</taxon>
        <taxon>Ascomycota</taxon>
        <taxon>Pezizomycotina</taxon>
        <taxon>Dothideomycetes</taxon>
        <taxon>Pleosporomycetidae</taxon>
        <taxon>Venturiales</taxon>
        <taxon>Venturiaceae</taxon>
        <taxon>Venturia</taxon>
    </lineage>
</organism>
<name>A0A8H3Z1R9_VENIN</name>
<gene>
    <name evidence="1" type="ORF">EG328_002451</name>
</gene>
<dbReference type="Proteomes" id="UP000447873">
    <property type="component" value="Unassembled WGS sequence"/>
</dbReference>
<sequence length="62" mass="6822">MKTTTVLAFLAFFASDNYIRTPSGSSHGPPFKKMFKRLSLQPLRRLPSKLLAGKPSSGIKQA</sequence>
<dbReference type="AlphaFoldDB" id="A0A8H3Z1R9"/>
<protein>
    <submittedName>
        <fullName evidence="1">Uncharacterized protein</fullName>
    </submittedName>
</protein>
<dbReference type="EMBL" id="WNWS01000168">
    <property type="protein sequence ID" value="KAE9976736.1"/>
    <property type="molecule type" value="Genomic_DNA"/>
</dbReference>
<reference evidence="1 2" key="1">
    <citation type="submission" date="2018-12" db="EMBL/GenBank/DDBJ databases">
        <title>Venturia inaequalis Genome Resource.</title>
        <authorList>
            <person name="Lichtner F.J."/>
        </authorList>
    </citation>
    <scope>NUCLEOTIDE SEQUENCE [LARGE SCALE GENOMIC DNA]</scope>
    <source>
        <strain evidence="1 2">120213</strain>
    </source>
</reference>
<comment type="caution">
    <text evidence="1">The sequence shown here is derived from an EMBL/GenBank/DDBJ whole genome shotgun (WGS) entry which is preliminary data.</text>
</comment>
<evidence type="ECO:0000313" key="2">
    <source>
        <dbReference type="Proteomes" id="UP000447873"/>
    </source>
</evidence>
<evidence type="ECO:0000313" key="1">
    <source>
        <dbReference type="EMBL" id="KAE9976736.1"/>
    </source>
</evidence>